<comment type="caution">
    <text evidence="1">The sequence shown here is derived from an EMBL/GenBank/DDBJ whole genome shotgun (WGS) entry which is preliminary data.</text>
</comment>
<keyword evidence="2" id="KW-1185">Reference proteome</keyword>
<dbReference type="AlphaFoldDB" id="A0A8T2WAH3"/>
<gene>
    <name evidence="1" type="ORF">H0E87_031675</name>
</gene>
<name>A0A8T2WAH3_POPDE</name>
<evidence type="ECO:0000313" key="2">
    <source>
        <dbReference type="Proteomes" id="UP000807159"/>
    </source>
</evidence>
<sequence>SLLADDILQQPTAGLKQLLFGEFQHGMKSRTTKDTITVPKNTKTSRSWIPNSTSIHT</sequence>
<protein>
    <submittedName>
        <fullName evidence="1">Uncharacterized protein</fullName>
    </submittedName>
</protein>
<proteinExistence type="predicted"/>
<organism evidence="1 2">
    <name type="scientific">Populus deltoides</name>
    <name type="common">Eastern poplar</name>
    <name type="synonym">Eastern cottonwood</name>
    <dbReference type="NCBI Taxonomy" id="3696"/>
    <lineage>
        <taxon>Eukaryota</taxon>
        <taxon>Viridiplantae</taxon>
        <taxon>Streptophyta</taxon>
        <taxon>Embryophyta</taxon>
        <taxon>Tracheophyta</taxon>
        <taxon>Spermatophyta</taxon>
        <taxon>Magnoliopsida</taxon>
        <taxon>eudicotyledons</taxon>
        <taxon>Gunneridae</taxon>
        <taxon>Pentapetalae</taxon>
        <taxon>rosids</taxon>
        <taxon>fabids</taxon>
        <taxon>Malpighiales</taxon>
        <taxon>Salicaceae</taxon>
        <taxon>Saliceae</taxon>
        <taxon>Populus</taxon>
    </lineage>
</organism>
<feature type="non-terminal residue" evidence="1">
    <location>
        <position position="1"/>
    </location>
</feature>
<dbReference type="Proteomes" id="UP000807159">
    <property type="component" value="Unassembled WGS sequence"/>
</dbReference>
<accession>A0A8T2WAH3</accession>
<reference evidence="1" key="1">
    <citation type="journal article" date="2021" name="J. Hered.">
        <title>Genome Assembly of Salicaceae Populus deltoides (Eastern Cottonwood) I-69 Based on Nanopore Sequencing and Hi-C Technologies.</title>
        <authorList>
            <person name="Bai S."/>
            <person name="Wu H."/>
            <person name="Zhang J."/>
            <person name="Pan Z."/>
            <person name="Zhao W."/>
            <person name="Li Z."/>
            <person name="Tong C."/>
        </authorList>
    </citation>
    <scope>NUCLEOTIDE SEQUENCE</scope>
    <source>
        <tissue evidence="1">Leaf</tissue>
    </source>
</reference>
<dbReference type="EMBL" id="JACEGQ020000234">
    <property type="protein sequence ID" value="KAH8479319.1"/>
    <property type="molecule type" value="Genomic_DNA"/>
</dbReference>
<evidence type="ECO:0000313" key="1">
    <source>
        <dbReference type="EMBL" id="KAH8479319.1"/>
    </source>
</evidence>